<name>A0A0E9S6C0_ANGAN</name>
<reference evidence="1" key="1">
    <citation type="submission" date="2014-11" db="EMBL/GenBank/DDBJ databases">
        <authorList>
            <person name="Amaro Gonzalez C."/>
        </authorList>
    </citation>
    <scope>NUCLEOTIDE SEQUENCE</scope>
</reference>
<organism evidence="1">
    <name type="scientific">Anguilla anguilla</name>
    <name type="common">European freshwater eel</name>
    <name type="synonym">Muraena anguilla</name>
    <dbReference type="NCBI Taxonomy" id="7936"/>
    <lineage>
        <taxon>Eukaryota</taxon>
        <taxon>Metazoa</taxon>
        <taxon>Chordata</taxon>
        <taxon>Craniata</taxon>
        <taxon>Vertebrata</taxon>
        <taxon>Euteleostomi</taxon>
        <taxon>Actinopterygii</taxon>
        <taxon>Neopterygii</taxon>
        <taxon>Teleostei</taxon>
        <taxon>Anguilliformes</taxon>
        <taxon>Anguillidae</taxon>
        <taxon>Anguilla</taxon>
    </lineage>
</organism>
<protein>
    <submittedName>
        <fullName evidence="1">Uncharacterized protein</fullName>
    </submittedName>
</protein>
<accession>A0A0E9S6C0</accession>
<reference evidence="1" key="2">
    <citation type="journal article" date="2015" name="Fish Shellfish Immunol.">
        <title>Early steps in the European eel (Anguilla anguilla)-Vibrio vulnificus interaction in the gills: Role of the RtxA13 toxin.</title>
        <authorList>
            <person name="Callol A."/>
            <person name="Pajuelo D."/>
            <person name="Ebbesson L."/>
            <person name="Teles M."/>
            <person name="MacKenzie S."/>
            <person name="Amaro C."/>
        </authorList>
    </citation>
    <scope>NUCLEOTIDE SEQUENCE</scope>
</reference>
<proteinExistence type="predicted"/>
<evidence type="ECO:0000313" key="1">
    <source>
        <dbReference type="EMBL" id="JAH36816.1"/>
    </source>
</evidence>
<dbReference type="AlphaFoldDB" id="A0A0E9S6C0"/>
<sequence length="52" mass="5826">MLRAHSAENICCLGEFNPFSYKVAGLEFTHGTTSQYRTVADMHNNVGLKFDC</sequence>
<dbReference type="EMBL" id="GBXM01071761">
    <property type="protein sequence ID" value="JAH36816.1"/>
    <property type="molecule type" value="Transcribed_RNA"/>
</dbReference>